<dbReference type="InterPro" id="IPR036866">
    <property type="entry name" value="RibonucZ/Hydroxyglut_hydro"/>
</dbReference>
<dbReference type="eggNOG" id="COG1235">
    <property type="taxonomic scope" value="Bacteria"/>
</dbReference>
<protein>
    <submittedName>
        <fullName evidence="2">Metal-dependent hydrolase of the beta-lactamase superfamily I</fullName>
    </submittedName>
</protein>
<evidence type="ECO:0000259" key="1">
    <source>
        <dbReference type="SMART" id="SM00849"/>
    </source>
</evidence>
<dbReference type="STRING" id="314285.KT71_19113"/>
<comment type="caution">
    <text evidence="2">The sequence shown here is derived from an EMBL/GenBank/DDBJ whole genome shotgun (WGS) entry which is preliminary data.</text>
</comment>
<gene>
    <name evidence="2" type="ORF">KT71_19113</name>
</gene>
<dbReference type="EMBL" id="AAOA02000005">
    <property type="protein sequence ID" value="EAQ96206.1"/>
    <property type="molecule type" value="Genomic_DNA"/>
</dbReference>
<accession>A4ACJ2</accession>
<evidence type="ECO:0000313" key="2">
    <source>
        <dbReference type="EMBL" id="EAQ96206.1"/>
    </source>
</evidence>
<dbReference type="Pfam" id="PF12706">
    <property type="entry name" value="Lactamase_B_2"/>
    <property type="match status" value="1"/>
</dbReference>
<reference evidence="2 3" key="2">
    <citation type="journal article" date="2009" name="PLoS ONE">
        <title>The photosynthetic apparatus and its regulation in the aerobic gammaproteobacterium Congregibacter litoralis gen. nov., sp. nov.</title>
        <authorList>
            <person name="Spring S."/>
            <person name="Lunsdorf H."/>
            <person name="Fuchs B.M."/>
            <person name="Tindall B.J."/>
        </authorList>
    </citation>
    <scope>NUCLEOTIDE SEQUENCE [LARGE SCALE GENOMIC DNA]</scope>
    <source>
        <strain evidence="2">KT71</strain>
    </source>
</reference>
<proteinExistence type="predicted"/>
<dbReference type="GO" id="GO:0016787">
    <property type="term" value="F:hydrolase activity"/>
    <property type="evidence" value="ECO:0007669"/>
    <property type="project" value="UniProtKB-KW"/>
</dbReference>
<dbReference type="OrthoDB" id="9803916at2"/>
<keyword evidence="3" id="KW-1185">Reference proteome</keyword>
<dbReference type="PANTHER" id="PTHR47619">
    <property type="entry name" value="METALLO-HYDROLASE YYCJ-RELATED"/>
    <property type="match status" value="1"/>
</dbReference>
<evidence type="ECO:0000313" key="3">
    <source>
        <dbReference type="Proteomes" id="UP000019205"/>
    </source>
</evidence>
<keyword evidence="2" id="KW-0378">Hydrolase</keyword>
<organism evidence="2 3">
    <name type="scientific">Congregibacter litoralis KT71</name>
    <dbReference type="NCBI Taxonomy" id="314285"/>
    <lineage>
        <taxon>Bacteria</taxon>
        <taxon>Pseudomonadati</taxon>
        <taxon>Pseudomonadota</taxon>
        <taxon>Gammaproteobacteria</taxon>
        <taxon>Cellvibrionales</taxon>
        <taxon>Halieaceae</taxon>
        <taxon>Congregibacter</taxon>
    </lineage>
</organism>
<sequence>MASLGSGSRGNATLLQAAETCILVDCGFSLRDIQRRAALRGIDLGDLDAILVTHEHSDHASGVATLARHYGIPVYLTHGTLASGRVANCPDVRAFNADTQLHIGAFTVQAVTVPHDAREPVQYCFEYGGQRAGVLTDLGSVTSHVRSAFNDCNLLLLEFNHDRRLLADGPYPPALKRRVGGDWGHLSNSQATELLGQLNLQRLEHLAIAHISEKNNSRDCVEAQLRDLDPVLLEKAVWACQGAGFDWIEAARDTTASKSQREPVQAP</sequence>
<dbReference type="HOGENOM" id="CLU_073253_1_0_6"/>
<dbReference type="AlphaFoldDB" id="A4ACJ2"/>
<dbReference type="SUPFAM" id="SSF56281">
    <property type="entry name" value="Metallo-hydrolase/oxidoreductase"/>
    <property type="match status" value="1"/>
</dbReference>
<dbReference type="RefSeq" id="WP_008296261.1">
    <property type="nucleotide sequence ID" value="NZ_CM002299.1"/>
</dbReference>
<feature type="domain" description="Metallo-beta-lactamase" evidence="1">
    <location>
        <begin position="9"/>
        <end position="175"/>
    </location>
</feature>
<reference evidence="2 3" key="1">
    <citation type="journal article" date="2007" name="Proc. Natl. Acad. Sci. U.S.A.">
        <title>Characterization of a marine gammaproteobacterium capable of aerobic anoxygenic photosynthesis.</title>
        <authorList>
            <person name="Fuchs B.M."/>
            <person name="Spring S."/>
            <person name="Teeling H."/>
            <person name="Quast C."/>
            <person name="Wulf J."/>
            <person name="Schattenhofer M."/>
            <person name="Yan S."/>
            <person name="Ferriera S."/>
            <person name="Johnson J."/>
            <person name="Glockner F.O."/>
            <person name="Amann R."/>
        </authorList>
    </citation>
    <scope>NUCLEOTIDE SEQUENCE [LARGE SCALE GENOMIC DNA]</scope>
    <source>
        <strain evidence="2">KT71</strain>
    </source>
</reference>
<dbReference type="SMART" id="SM00849">
    <property type="entry name" value="Lactamase_B"/>
    <property type="match status" value="1"/>
</dbReference>
<dbReference type="InterPro" id="IPR052533">
    <property type="entry name" value="WalJ/YycJ-like"/>
</dbReference>
<dbReference type="Proteomes" id="UP000019205">
    <property type="component" value="Chromosome"/>
</dbReference>
<dbReference type="PANTHER" id="PTHR47619:SF1">
    <property type="entry name" value="EXODEOXYRIBONUCLEASE WALJ"/>
    <property type="match status" value="1"/>
</dbReference>
<name>A4ACJ2_9GAMM</name>
<dbReference type="InterPro" id="IPR001279">
    <property type="entry name" value="Metallo-B-lactamas"/>
</dbReference>
<dbReference type="Gene3D" id="3.60.15.10">
    <property type="entry name" value="Ribonuclease Z/Hydroxyacylglutathione hydrolase-like"/>
    <property type="match status" value="1"/>
</dbReference>